<comment type="caution">
    <text evidence="1">The sequence shown here is derived from an EMBL/GenBank/DDBJ whole genome shotgun (WGS) entry which is preliminary data.</text>
</comment>
<dbReference type="EC" id="2.1.1.13" evidence="1"/>
<keyword evidence="1" id="KW-0489">Methyltransferase</keyword>
<dbReference type="RefSeq" id="WP_316966177.1">
    <property type="nucleotide sequence ID" value="NZ_JARFPK010000012.1"/>
</dbReference>
<dbReference type="GO" id="GO:0008705">
    <property type="term" value="F:methionine synthase activity"/>
    <property type="evidence" value="ECO:0007669"/>
    <property type="project" value="UniProtKB-EC"/>
</dbReference>
<organism evidence="1 2">
    <name type="scientific">Candidatus Methanocrinis natronophilus</name>
    <dbReference type="NCBI Taxonomy" id="3033396"/>
    <lineage>
        <taxon>Archaea</taxon>
        <taxon>Methanobacteriati</taxon>
        <taxon>Methanobacteriota</taxon>
        <taxon>Stenosarchaea group</taxon>
        <taxon>Methanomicrobia</taxon>
        <taxon>Methanotrichales</taxon>
        <taxon>Methanotrichaceae</taxon>
        <taxon>Methanocrinis</taxon>
    </lineage>
</organism>
<dbReference type="EMBL" id="JARFPK010000012">
    <property type="protein sequence ID" value="MDF0590428.1"/>
    <property type="molecule type" value="Genomic_DNA"/>
</dbReference>
<dbReference type="SUPFAM" id="SSF51726">
    <property type="entry name" value="UROD/MetE-like"/>
    <property type="match status" value="1"/>
</dbReference>
<dbReference type="GO" id="GO:0032259">
    <property type="term" value="P:methylation"/>
    <property type="evidence" value="ECO:0007669"/>
    <property type="project" value="UniProtKB-KW"/>
</dbReference>
<dbReference type="NCBIfam" id="NF004712">
    <property type="entry name" value="PRK06052.1"/>
    <property type="match status" value="1"/>
</dbReference>
<dbReference type="CDD" id="cd03310">
    <property type="entry name" value="CIMS_like"/>
    <property type="match status" value="1"/>
</dbReference>
<name>A0ABT5X6Z7_9EURY</name>
<evidence type="ECO:0000313" key="1">
    <source>
        <dbReference type="EMBL" id="MDF0590428.1"/>
    </source>
</evidence>
<evidence type="ECO:0000313" key="2">
    <source>
        <dbReference type="Proteomes" id="UP001220010"/>
    </source>
</evidence>
<dbReference type="Gene3D" id="3.20.20.210">
    <property type="match status" value="1"/>
</dbReference>
<keyword evidence="1" id="KW-0808">Transferase</keyword>
<dbReference type="InterPro" id="IPR038071">
    <property type="entry name" value="UROD/MetE-like_sf"/>
</dbReference>
<reference evidence="1 2" key="1">
    <citation type="submission" date="2023-03" db="EMBL/GenBank/DDBJ databases">
        <title>WGS of Methanotrichaceae archaeon Mx.</title>
        <authorList>
            <person name="Sorokin D.Y."/>
            <person name="Merkel A.Y."/>
        </authorList>
    </citation>
    <scope>NUCLEOTIDE SEQUENCE [LARGE SCALE GENOMIC DNA]</scope>
    <source>
        <strain evidence="1 2">Mx</strain>
    </source>
</reference>
<sequence length="342" mass="37769">MADDGPDIIFDDIGSYPLPAGMSRESLPEGEAYLAVVRDAMAQKIEAGVERPTYPQFRDMIRMFMDPIEDPGRSESPYVILPDHAQIPELSALEALGRLMVEEEDEGKRLSIRVCVTGPVELYISRFGATDYADILEKIAVSVGRFIEASKKSRSFDVSVVSIDEPSLGISPNVIFSDEEITEALEIAARPCGGIDCEIHLHSPLMAELTCAVPGINVIGVESAANPDYLKLVDRRVLEENDAFIRAGIARTDIDGMVARLNDRLGTNLWRDPERLEREVFTSESAKVLEERLAGAFRLFEDRLRYAGPDCGLGSWPSQKMAKRCLANCSIAIASFRSRRGI</sequence>
<accession>A0ABT5X6Z7</accession>
<dbReference type="Proteomes" id="UP001220010">
    <property type="component" value="Unassembled WGS sequence"/>
</dbReference>
<keyword evidence="2" id="KW-1185">Reference proteome</keyword>
<protein>
    <submittedName>
        <fullName evidence="1">Methionine synthase</fullName>
        <ecNumber evidence="1">2.1.1.13</ecNumber>
    </submittedName>
</protein>
<gene>
    <name evidence="1" type="ORF">P0O15_04470</name>
</gene>
<proteinExistence type="predicted"/>